<feature type="compositionally biased region" description="Basic and acidic residues" evidence="4">
    <location>
        <begin position="356"/>
        <end position="385"/>
    </location>
</feature>
<evidence type="ECO:0000313" key="5">
    <source>
        <dbReference type="EMBL" id="CAH1394553.1"/>
    </source>
</evidence>
<keyword evidence="2 3" id="KW-0175">Coiled coil</keyword>
<feature type="compositionally biased region" description="Polar residues" evidence="4">
    <location>
        <begin position="114"/>
        <end position="128"/>
    </location>
</feature>
<comment type="similarity">
    <text evidence="1">Belongs to the LRRFIP family.</text>
</comment>
<reference evidence="5" key="1">
    <citation type="submission" date="2022-01" db="EMBL/GenBank/DDBJ databases">
        <authorList>
            <person name="King R."/>
        </authorList>
    </citation>
    <scope>NUCLEOTIDE SEQUENCE</scope>
</reference>
<accession>A0A9P0EDQ8</accession>
<feature type="region of interest" description="Disordered" evidence="4">
    <location>
        <begin position="1"/>
        <end position="162"/>
    </location>
</feature>
<evidence type="ECO:0000256" key="3">
    <source>
        <dbReference type="SAM" id="Coils"/>
    </source>
</evidence>
<proteinExistence type="inferred from homology"/>
<feature type="compositionally biased region" description="Basic and acidic residues" evidence="4">
    <location>
        <begin position="1"/>
        <end position="15"/>
    </location>
</feature>
<gene>
    <name evidence="5" type="ORF">NEZAVI_LOCUS5031</name>
</gene>
<dbReference type="EMBL" id="OV725079">
    <property type="protein sequence ID" value="CAH1394553.1"/>
    <property type="molecule type" value="Genomic_DNA"/>
</dbReference>
<evidence type="ECO:0000256" key="2">
    <source>
        <dbReference type="ARBA" id="ARBA00023054"/>
    </source>
</evidence>
<feature type="compositionally biased region" description="Acidic residues" evidence="4">
    <location>
        <begin position="90"/>
        <end position="103"/>
    </location>
</feature>
<evidence type="ECO:0000256" key="1">
    <source>
        <dbReference type="ARBA" id="ARBA00008275"/>
    </source>
</evidence>
<protein>
    <submittedName>
        <fullName evidence="5">Uncharacterized protein</fullName>
    </submittedName>
</protein>
<dbReference type="Pfam" id="PF09738">
    <property type="entry name" value="LRRFIP"/>
    <property type="match status" value="1"/>
</dbReference>
<sequence length="434" mass="47612">MREIERQQKEQDEARQSNTPLYEIDGLRGGRLNSSSGRLSASNSYHSSRRSSEDSLEETSSIGHIRHILVSEMSSSSSDSSDEDTKSGSDDEDPSSTEEEDSSSVDSNSPKIIVNNSVDNTSAVTNGFVNGVDDDDDGDSQDKDEEFPDGDNPPPMNGLINELIDGCSQSELREAEDKFRKAMIGNAQLDNEKTAAAYQVELYKDRLEELGEEYAQLQEQGLVIVGGDGSSSDVSSEDEADDKPNKRRGGKRALVSAEGADLLATVSGSLDVRLKKLAAERNELSDELRHVKLELEEERNRGRGIGANPADLEDIQSLRSEQAVARLEGQVTRYKTAAEAAEKVEDELKLERRKLQREVFERMPGKSRGTGDSKHSPSEKARQTEDCQVSVTKRLVAKRFSSLNIVGFSVLSDACWTGSSRGGYLGESNHLARR</sequence>
<name>A0A9P0EDQ8_NEZVI</name>
<feature type="region of interest" description="Disordered" evidence="4">
    <location>
        <begin position="356"/>
        <end position="387"/>
    </location>
</feature>
<organism evidence="5 6">
    <name type="scientific">Nezara viridula</name>
    <name type="common">Southern green stink bug</name>
    <name type="synonym">Cimex viridulus</name>
    <dbReference type="NCBI Taxonomy" id="85310"/>
    <lineage>
        <taxon>Eukaryota</taxon>
        <taxon>Metazoa</taxon>
        <taxon>Ecdysozoa</taxon>
        <taxon>Arthropoda</taxon>
        <taxon>Hexapoda</taxon>
        <taxon>Insecta</taxon>
        <taxon>Pterygota</taxon>
        <taxon>Neoptera</taxon>
        <taxon>Paraneoptera</taxon>
        <taxon>Hemiptera</taxon>
        <taxon>Heteroptera</taxon>
        <taxon>Panheteroptera</taxon>
        <taxon>Pentatomomorpha</taxon>
        <taxon>Pentatomoidea</taxon>
        <taxon>Pentatomidae</taxon>
        <taxon>Pentatominae</taxon>
        <taxon>Nezara</taxon>
    </lineage>
</organism>
<dbReference type="InterPro" id="IPR019139">
    <property type="entry name" value="LRRFIP1/2"/>
</dbReference>
<dbReference type="Gene3D" id="1.20.5.4090">
    <property type="match status" value="1"/>
</dbReference>
<feature type="compositionally biased region" description="Low complexity" evidence="4">
    <location>
        <begin position="30"/>
        <end position="46"/>
    </location>
</feature>
<feature type="coiled-coil region" evidence="3">
    <location>
        <begin position="172"/>
        <end position="220"/>
    </location>
</feature>
<dbReference type="PANTHER" id="PTHR19212:SF0">
    <property type="entry name" value="LD07988P"/>
    <property type="match status" value="1"/>
</dbReference>
<dbReference type="Proteomes" id="UP001152798">
    <property type="component" value="Chromosome 3"/>
</dbReference>
<dbReference type="OrthoDB" id="10028421at2759"/>
<dbReference type="AlphaFoldDB" id="A0A9P0EDQ8"/>
<feature type="compositionally biased region" description="Acidic residues" evidence="4">
    <location>
        <begin position="132"/>
        <end position="149"/>
    </location>
</feature>
<feature type="region of interest" description="Disordered" evidence="4">
    <location>
        <begin position="225"/>
        <end position="253"/>
    </location>
</feature>
<evidence type="ECO:0000313" key="6">
    <source>
        <dbReference type="Proteomes" id="UP001152798"/>
    </source>
</evidence>
<keyword evidence="6" id="KW-1185">Reference proteome</keyword>
<dbReference type="PANTHER" id="PTHR19212">
    <property type="entry name" value="LEUCINE RICH REPEAT IN FLII INTERACTING PROTEIN"/>
    <property type="match status" value="1"/>
</dbReference>
<dbReference type="GO" id="GO:0006355">
    <property type="term" value="P:regulation of DNA-templated transcription"/>
    <property type="evidence" value="ECO:0007669"/>
    <property type="project" value="InterPro"/>
</dbReference>
<evidence type="ECO:0000256" key="4">
    <source>
        <dbReference type="SAM" id="MobiDB-lite"/>
    </source>
</evidence>